<dbReference type="RefSeq" id="WP_147030229.1">
    <property type="nucleotide sequence ID" value="NZ_CP042436.1"/>
</dbReference>
<keyword evidence="1" id="KW-0732">Signal</keyword>
<reference evidence="2 3" key="1">
    <citation type="journal article" date="2017" name="Curr. Microbiol.">
        <title>Mucilaginibacter ginsenosidivorans sp. nov., Isolated from Soil of Ginseng Field.</title>
        <authorList>
            <person name="Kim M.M."/>
            <person name="Siddiqi M.Z."/>
            <person name="Im W.T."/>
        </authorList>
    </citation>
    <scope>NUCLEOTIDE SEQUENCE [LARGE SCALE GENOMIC DNA]</scope>
    <source>
        <strain evidence="2 3">Gsoil 3017</strain>
    </source>
</reference>
<name>A0A5B8URY1_9SPHI</name>
<dbReference type="AlphaFoldDB" id="A0A5B8URY1"/>
<proteinExistence type="predicted"/>
<dbReference type="Gene3D" id="3.40.50.1820">
    <property type="entry name" value="alpha/beta hydrolase"/>
    <property type="match status" value="1"/>
</dbReference>
<feature type="chain" id="PRO_5023072551" description="Alpha/beta hydrolase" evidence="1">
    <location>
        <begin position="23"/>
        <end position="295"/>
    </location>
</feature>
<dbReference type="KEGG" id="mgin:FRZ54_03325"/>
<sequence>MRSLILLAFIVLLAAGPSNCFAQSEKDAVIFHITSAHTSFPDTGRAKGHIYNKVLYAASGHYNDSTVLIIAPKDLDAQRSVDIIFLFHGWFNNVDTAAEHYQLTRQFLASHLNAVLVLAETAKNAPDSYGGKLEYPGMFKSLVADVMEGLRSKHLVGKSTVPGHILLAGHSGAYRVMARIIQNGQMSIDEAILFDSLYAETEKYVAWIKADKAHRFIDIYTDHGGTDGETKDMMRQLDTAKLTYISTEESLLTPKMLQQNRLAYIHSLHEHDKIIANPDNFLLFLLNEPFLKKSR</sequence>
<evidence type="ECO:0000313" key="3">
    <source>
        <dbReference type="Proteomes" id="UP000321479"/>
    </source>
</evidence>
<gene>
    <name evidence="2" type="ORF">FRZ54_03325</name>
</gene>
<evidence type="ECO:0000256" key="1">
    <source>
        <dbReference type="SAM" id="SignalP"/>
    </source>
</evidence>
<dbReference type="Proteomes" id="UP000321479">
    <property type="component" value="Chromosome"/>
</dbReference>
<organism evidence="2 3">
    <name type="scientific">Mucilaginibacter ginsenosidivorans</name>
    <dbReference type="NCBI Taxonomy" id="398053"/>
    <lineage>
        <taxon>Bacteria</taxon>
        <taxon>Pseudomonadati</taxon>
        <taxon>Bacteroidota</taxon>
        <taxon>Sphingobacteriia</taxon>
        <taxon>Sphingobacteriales</taxon>
        <taxon>Sphingobacteriaceae</taxon>
        <taxon>Mucilaginibacter</taxon>
    </lineage>
</organism>
<protein>
    <recommendedName>
        <fullName evidence="4">Alpha/beta hydrolase</fullName>
    </recommendedName>
</protein>
<evidence type="ECO:0008006" key="4">
    <source>
        <dbReference type="Google" id="ProtNLM"/>
    </source>
</evidence>
<evidence type="ECO:0000313" key="2">
    <source>
        <dbReference type="EMBL" id="QEC61652.1"/>
    </source>
</evidence>
<accession>A0A5B8URY1</accession>
<feature type="signal peptide" evidence="1">
    <location>
        <begin position="1"/>
        <end position="22"/>
    </location>
</feature>
<dbReference type="EMBL" id="CP042436">
    <property type="protein sequence ID" value="QEC61652.1"/>
    <property type="molecule type" value="Genomic_DNA"/>
</dbReference>
<dbReference type="InterPro" id="IPR029058">
    <property type="entry name" value="AB_hydrolase_fold"/>
</dbReference>
<dbReference type="OrthoDB" id="792213at2"/>
<keyword evidence="3" id="KW-1185">Reference proteome</keyword>